<gene>
    <name evidence="3" type="primary">Aste57867_9353</name>
    <name evidence="2" type="ORF">As57867_009317</name>
    <name evidence="3" type="ORF">ASTE57867_9353</name>
</gene>
<proteinExistence type="predicted"/>
<protein>
    <submittedName>
        <fullName evidence="3">Aste57867_9353 protein</fullName>
    </submittedName>
</protein>
<feature type="transmembrane region" description="Helical" evidence="1">
    <location>
        <begin position="68"/>
        <end position="90"/>
    </location>
</feature>
<feature type="transmembrane region" description="Helical" evidence="1">
    <location>
        <begin position="136"/>
        <end position="158"/>
    </location>
</feature>
<organism evidence="3 4">
    <name type="scientific">Aphanomyces stellatus</name>
    <dbReference type="NCBI Taxonomy" id="120398"/>
    <lineage>
        <taxon>Eukaryota</taxon>
        <taxon>Sar</taxon>
        <taxon>Stramenopiles</taxon>
        <taxon>Oomycota</taxon>
        <taxon>Saprolegniomycetes</taxon>
        <taxon>Saprolegniales</taxon>
        <taxon>Verrucalvaceae</taxon>
        <taxon>Aphanomyces</taxon>
    </lineage>
</organism>
<evidence type="ECO:0000313" key="4">
    <source>
        <dbReference type="Proteomes" id="UP000332933"/>
    </source>
</evidence>
<dbReference type="EMBL" id="CAADRA010005158">
    <property type="protein sequence ID" value="VFT86234.1"/>
    <property type="molecule type" value="Genomic_DNA"/>
</dbReference>
<feature type="transmembrane region" description="Helical" evidence="1">
    <location>
        <begin position="12"/>
        <end position="37"/>
    </location>
</feature>
<dbReference type="Proteomes" id="UP000332933">
    <property type="component" value="Unassembled WGS sequence"/>
</dbReference>
<keyword evidence="1" id="KW-0812">Transmembrane</keyword>
<keyword evidence="1" id="KW-0472">Membrane</keyword>
<keyword evidence="4" id="KW-1185">Reference proteome</keyword>
<accession>A0A485KMZ8</accession>
<reference evidence="2" key="2">
    <citation type="submission" date="2019-06" db="EMBL/GenBank/DDBJ databases">
        <title>Genomics analysis of Aphanomyces spp. identifies a new class of oomycete effector associated with host adaptation.</title>
        <authorList>
            <person name="Gaulin E."/>
        </authorList>
    </citation>
    <scope>NUCLEOTIDE SEQUENCE</scope>
    <source>
        <strain evidence="2">CBS 578.67</strain>
    </source>
</reference>
<dbReference type="OrthoDB" id="10630053at2759"/>
<reference evidence="3 4" key="1">
    <citation type="submission" date="2019-03" db="EMBL/GenBank/DDBJ databases">
        <authorList>
            <person name="Gaulin E."/>
            <person name="Dumas B."/>
        </authorList>
    </citation>
    <scope>NUCLEOTIDE SEQUENCE [LARGE SCALE GENOMIC DNA]</scope>
    <source>
        <strain evidence="3">CBS 568.67</strain>
    </source>
</reference>
<evidence type="ECO:0000256" key="1">
    <source>
        <dbReference type="SAM" id="Phobius"/>
    </source>
</evidence>
<dbReference type="AlphaFoldDB" id="A0A485KMZ8"/>
<name>A0A485KMZ8_9STRA</name>
<evidence type="ECO:0000313" key="3">
    <source>
        <dbReference type="EMBL" id="VFT86234.1"/>
    </source>
</evidence>
<evidence type="ECO:0000313" key="2">
    <source>
        <dbReference type="EMBL" id="KAF0700122.1"/>
    </source>
</evidence>
<dbReference type="EMBL" id="VJMH01005137">
    <property type="protein sequence ID" value="KAF0700122.1"/>
    <property type="molecule type" value="Genomic_DNA"/>
</dbReference>
<feature type="transmembrane region" description="Helical" evidence="1">
    <location>
        <begin position="97"/>
        <end position="116"/>
    </location>
</feature>
<keyword evidence="1" id="KW-1133">Transmembrane helix</keyword>
<sequence>MLVALTENRLHLYLMLILVGFLLGDITFDGDIIQALLAPGGTFPVSSATLDPIVERNFHHYRVIMTSFVPMTILPLVIATAFVLVVARAVSAKSSLATLNVALYVVGGLLYVTLYGDVEKELPGLDPRTDMARLRHLISLAAIFHHLFVALLMSAIFVGHVDLVVSRREIHAKTA</sequence>